<evidence type="ECO:0000256" key="1">
    <source>
        <dbReference type="ARBA" id="ARBA00022723"/>
    </source>
</evidence>
<dbReference type="PROSITE" id="PS50846">
    <property type="entry name" value="HMA_2"/>
    <property type="match status" value="1"/>
</dbReference>
<dbReference type="Pfam" id="PF00403">
    <property type="entry name" value="HMA"/>
    <property type="match status" value="1"/>
</dbReference>
<gene>
    <name evidence="3" type="primary">cadA_3</name>
    <name evidence="3" type="ORF">CSLFYP84_04457</name>
</gene>
<dbReference type="AlphaFoldDB" id="A0A6N3HXF9"/>
<organism evidence="3">
    <name type="scientific">Clostridium symbiosum</name>
    <name type="common">Bacteroides symbiosus</name>
    <dbReference type="NCBI Taxonomy" id="1512"/>
    <lineage>
        <taxon>Bacteria</taxon>
        <taxon>Bacillati</taxon>
        <taxon>Bacillota</taxon>
        <taxon>Clostridia</taxon>
        <taxon>Lachnospirales</taxon>
        <taxon>Lachnospiraceae</taxon>
        <taxon>Otoolea</taxon>
    </lineage>
</organism>
<dbReference type="SUPFAM" id="SSF55008">
    <property type="entry name" value="HMA, heavy metal-associated domain"/>
    <property type="match status" value="1"/>
</dbReference>
<keyword evidence="3" id="KW-0378">Hydrolase</keyword>
<dbReference type="InterPro" id="IPR036163">
    <property type="entry name" value="HMA_dom_sf"/>
</dbReference>
<sequence>MKKTIKLIDLDCANCAAKIENAVKKLDGVTDVTVSFMGQKMILETPDELFDSVLKEAKALIKKIEPDVTIKD</sequence>
<dbReference type="EC" id="3.6.3.3" evidence="3"/>
<dbReference type="CDD" id="cd00371">
    <property type="entry name" value="HMA"/>
    <property type="match status" value="1"/>
</dbReference>
<evidence type="ECO:0000259" key="2">
    <source>
        <dbReference type="PROSITE" id="PS50846"/>
    </source>
</evidence>
<protein>
    <submittedName>
        <fullName evidence="3">Cadmium, zinc and cobalt-transporting ATPase</fullName>
        <ecNumber evidence="3">3.6.3.3</ecNumber>
    </submittedName>
</protein>
<evidence type="ECO:0000313" key="3">
    <source>
        <dbReference type="EMBL" id="VYU81687.1"/>
    </source>
</evidence>
<reference evidence="3" key="1">
    <citation type="submission" date="2019-11" db="EMBL/GenBank/DDBJ databases">
        <authorList>
            <person name="Feng L."/>
        </authorList>
    </citation>
    <scope>NUCLEOTIDE SEQUENCE</scope>
    <source>
        <strain evidence="3">CsymbiosumLFYP84</strain>
    </source>
</reference>
<dbReference type="PROSITE" id="PS01047">
    <property type="entry name" value="HMA_1"/>
    <property type="match status" value="1"/>
</dbReference>
<dbReference type="GO" id="GO:0046872">
    <property type="term" value="F:metal ion binding"/>
    <property type="evidence" value="ECO:0007669"/>
    <property type="project" value="UniProtKB-KW"/>
</dbReference>
<dbReference type="InterPro" id="IPR017969">
    <property type="entry name" value="Heavy-metal-associated_CS"/>
</dbReference>
<proteinExistence type="predicted"/>
<dbReference type="Gene3D" id="3.30.70.100">
    <property type="match status" value="1"/>
</dbReference>
<accession>A0A6N3HXF9</accession>
<dbReference type="InterPro" id="IPR006121">
    <property type="entry name" value="HMA_dom"/>
</dbReference>
<feature type="domain" description="HMA" evidence="2">
    <location>
        <begin position="1"/>
        <end position="69"/>
    </location>
</feature>
<dbReference type="EMBL" id="CACRUA010000081">
    <property type="protein sequence ID" value="VYU81687.1"/>
    <property type="molecule type" value="Genomic_DNA"/>
</dbReference>
<dbReference type="RefSeq" id="WP_009298678.1">
    <property type="nucleotide sequence ID" value="NZ_CACRUA010000081.1"/>
</dbReference>
<name>A0A6N3HXF9_CLOSY</name>
<keyword evidence="1" id="KW-0479">Metal-binding</keyword>
<dbReference type="GO" id="GO:0016787">
    <property type="term" value="F:hydrolase activity"/>
    <property type="evidence" value="ECO:0007669"/>
    <property type="project" value="UniProtKB-KW"/>
</dbReference>